<dbReference type="CDD" id="cd17325">
    <property type="entry name" value="MFS_MdtG_SLC18_like"/>
    <property type="match status" value="1"/>
</dbReference>
<sequence length="399" mass="42929">MKNKLFLATLVSYLGIYVTMPILSAISTKAHMIPSQIGVMISCGAFAMLLFAPVWGKISDKLGRRMVIITGLSGMGIFFILYVFLFHLSISTGKAVNVLVYSLMGTRFLLGIFMTTTPTAASAYMADISSPQDRSKDMASLGFATGPAMVLGPIIGGAVSTIGNLYTPFYLTIIGLLIFSFVMVAALPRQQGMKSPEKALTNTLQQKKSKRNFFSLELVGWLLAGCAVMLVVVVLQLITSLYLHDVFEQTVTQSAQTAALLFFVLGIALMLVQVLQMKVLQWTAKTMMMVGIPLMIVGLLLATITSAYYLIFVSYILIGAGAGLGMSSLSAGCSLAVSESQQGAVAGTVAMIQGIAGIVSPLLGSFVYQLDPKFPFFLFGGFACLAYLFFLMVTRQKRI</sequence>
<evidence type="ECO:0000256" key="1">
    <source>
        <dbReference type="ARBA" id="ARBA00004651"/>
    </source>
</evidence>
<keyword evidence="3 6" id="KW-0812">Transmembrane</keyword>
<dbReference type="Gene3D" id="1.20.1250.20">
    <property type="entry name" value="MFS general substrate transporter like domains"/>
    <property type="match status" value="1"/>
</dbReference>
<evidence type="ECO:0000259" key="7">
    <source>
        <dbReference type="PROSITE" id="PS50850"/>
    </source>
</evidence>
<keyword evidence="2" id="KW-0813">Transport</keyword>
<dbReference type="InterPro" id="IPR001958">
    <property type="entry name" value="Tet-R_TetA/multi-R_MdtG-like"/>
</dbReference>
<organism evidence="8 9">
    <name type="scientific">Liquorilactobacillus mali</name>
    <dbReference type="NCBI Taxonomy" id="1618"/>
    <lineage>
        <taxon>Bacteria</taxon>
        <taxon>Bacillati</taxon>
        <taxon>Bacillota</taxon>
        <taxon>Bacilli</taxon>
        <taxon>Lactobacillales</taxon>
        <taxon>Lactobacillaceae</taxon>
        <taxon>Liquorilactobacillus</taxon>
    </lineage>
</organism>
<protein>
    <submittedName>
        <fullName evidence="8">Major facilitator superfamily permease</fullName>
    </submittedName>
</protein>
<feature type="transmembrane region" description="Helical" evidence="6">
    <location>
        <begin position="67"/>
        <end position="88"/>
    </location>
</feature>
<dbReference type="OrthoDB" id="9793283at2"/>
<dbReference type="PANTHER" id="PTHR23546">
    <property type="entry name" value="TRANSPORT PROTEIN"/>
    <property type="match status" value="1"/>
</dbReference>
<gene>
    <name evidence="8" type="ORF">IV36_GL000272</name>
</gene>
<evidence type="ECO:0000256" key="3">
    <source>
        <dbReference type="ARBA" id="ARBA00022692"/>
    </source>
</evidence>
<feature type="transmembrane region" description="Helical" evidence="6">
    <location>
        <begin position="255"/>
        <end position="275"/>
    </location>
</feature>
<evidence type="ECO:0000256" key="5">
    <source>
        <dbReference type="ARBA" id="ARBA00023136"/>
    </source>
</evidence>
<dbReference type="InterPro" id="IPR020846">
    <property type="entry name" value="MFS_dom"/>
</dbReference>
<feature type="transmembrane region" description="Helical" evidence="6">
    <location>
        <begin position="218"/>
        <end position="243"/>
    </location>
</feature>
<dbReference type="Proteomes" id="UP000051727">
    <property type="component" value="Unassembled WGS sequence"/>
</dbReference>
<dbReference type="PRINTS" id="PR01035">
    <property type="entry name" value="TCRTETA"/>
</dbReference>
<feature type="transmembrane region" description="Helical" evidence="6">
    <location>
        <begin position="169"/>
        <end position="188"/>
    </location>
</feature>
<evidence type="ECO:0000313" key="8">
    <source>
        <dbReference type="EMBL" id="KRN30003.1"/>
    </source>
</evidence>
<comment type="caution">
    <text evidence="8">The sequence shown here is derived from an EMBL/GenBank/DDBJ whole genome shotgun (WGS) entry which is preliminary data.</text>
</comment>
<evidence type="ECO:0000256" key="4">
    <source>
        <dbReference type="ARBA" id="ARBA00022989"/>
    </source>
</evidence>
<proteinExistence type="predicted"/>
<feature type="transmembrane region" description="Helical" evidence="6">
    <location>
        <begin position="287"/>
        <end position="309"/>
    </location>
</feature>
<feature type="transmembrane region" description="Helical" evidence="6">
    <location>
        <begin position="315"/>
        <end position="337"/>
    </location>
</feature>
<dbReference type="AlphaFoldDB" id="A0A0R2FN29"/>
<dbReference type="EMBL" id="JQAR01000010">
    <property type="protein sequence ID" value="KRN30003.1"/>
    <property type="molecule type" value="Genomic_DNA"/>
</dbReference>
<evidence type="ECO:0000256" key="6">
    <source>
        <dbReference type="SAM" id="Phobius"/>
    </source>
</evidence>
<accession>A0A0R2FN29</accession>
<evidence type="ECO:0000313" key="9">
    <source>
        <dbReference type="Proteomes" id="UP000051727"/>
    </source>
</evidence>
<evidence type="ECO:0000256" key="2">
    <source>
        <dbReference type="ARBA" id="ARBA00022448"/>
    </source>
</evidence>
<dbReference type="PANTHER" id="PTHR23546:SF1">
    <property type="entry name" value="MEMBRANE PROTEIN"/>
    <property type="match status" value="1"/>
</dbReference>
<comment type="subcellular location">
    <subcellularLocation>
        <location evidence="1">Cell membrane</location>
        <topology evidence="1">Multi-pass membrane protein</topology>
    </subcellularLocation>
</comment>
<reference evidence="8 9" key="1">
    <citation type="journal article" date="2015" name="Genome Announc.">
        <title>Expanding the biotechnology potential of lactobacilli through comparative genomics of 213 strains and associated genera.</title>
        <authorList>
            <person name="Sun Z."/>
            <person name="Harris H.M."/>
            <person name="McCann A."/>
            <person name="Guo C."/>
            <person name="Argimon S."/>
            <person name="Zhang W."/>
            <person name="Yang X."/>
            <person name="Jeffery I.B."/>
            <person name="Cooney J.C."/>
            <person name="Kagawa T.F."/>
            <person name="Liu W."/>
            <person name="Song Y."/>
            <person name="Salvetti E."/>
            <person name="Wrobel A."/>
            <person name="Rasinkangas P."/>
            <person name="Parkhill J."/>
            <person name="Rea M.C."/>
            <person name="O'Sullivan O."/>
            <person name="Ritari J."/>
            <person name="Douillard F.P."/>
            <person name="Paul Ross R."/>
            <person name="Yang R."/>
            <person name="Briner A.E."/>
            <person name="Felis G.E."/>
            <person name="de Vos W.M."/>
            <person name="Barrangou R."/>
            <person name="Klaenhammer T.R."/>
            <person name="Caufield P.W."/>
            <person name="Cui Y."/>
            <person name="Zhang H."/>
            <person name="O'Toole P.W."/>
        </authorList>
    </citation>
    <scope>NUCLEOTIDE SEQUENCE [LARGE SCALE GENOMIC DNA]</scope>
    <source>
        <strain evidence="8 9">ATCC 27304</strain>
    </source>
</reference>
<feature type="transmembrane region" description="Helical" evidence="6">
    <location>
        <begin position="108"/>
        <end position="126"/>
    </location>
</feature>
<feature type="transmembrane region" description="Helical" evidence="6">
    <location>
        <begin position="374"/>
        <end position="393"/>
    </location>
</feature>
<dbReference type="GO" id="GO:0005886">
    <property type="term" value="C:plasma membrane"/>
    <property type="evidence" value="ECO:0007669"/>
    <property type="project" value="UniProtKB-SubCell"/>
</dbReference>
<dbReference type="InterPro" id="IPR036259">
    <property type="entry name" value="MFS_trans_sf"/>
</dbReference>
<dbReference type="PATRIC" id="fig|1618.3.peg.272"/>
<feature type="transmembrane region" description="Helical" evidence="6">
    <location>
        <begin position="344"/>
        <end position="368"/>
    </location>
</feature>
<dbReference type="GO" id="GO:0022857">
    <property type="term" value="F:transmembrane transporter activity"/>
    <property type="evidence" value="ECO:0007669"/>
    <property type="project" value="InterPro"/>
</dbReference>
<feature type="transmembrane region" description="Helical" evidence="6">
    <location>
        <begin position="35"/>
        <end position="55"/>
    </location>
</feature>
<dbReference type="PROSITE" id="PS50850">
    <property type="entry name" value="MFS"/>
    <property type="match status" value="1"/>
</dbReference>
<keyword evidence="5 6" id="KW-0472">Membrane</keyword>
<feature type="domain" description="Major facilitator superfamily (MFS) profile" evidence="7">
    <location>
        <begin position="1"/>
        <end position="398"/>
    </location>
</feature>
<dbReference type="SUPFAM" id="SSF103473">
    <property type="entry name" value="MFS general substrate transporter"/>
    <property type="match status" value="1"/>
</dbReference>
<dbReference type="RefSeq" id="WP_056991311.1">
    <property type="nucleotide sequence ID" value="NZ_JATAAJ010000002.1"/>
</dbReference>
<name>A0A0R2FN29_9LACO</name>
<dbReference type="Pfam" id="PF07690">
    <property type="entry name" value="MFS_1"/>
    <property type="match status" value="2"/>
</dbReference>
<dbReference type="InterPro" id="IPR011701">
    <property type="entry name" value="MFS"/>
</dbReference>
<keyword evidence="4 6" id="KW-1133">Transmembrane helix</keyword>
<feature type="transmembrane region" description="Helical" evidence="6">
    <location>
        <begin position="138"/>
        <end position="163"/>
    </location>
</feature>
<dbReference type="STRING" id="1618.IV36_GL000272"/>